<protein>
    <recommendedName>
        <fullName evidence="1">ABM domain-containing protein</fullName>
    </recommendedName>
</protein>
<organism evidence="2 3">
    <name type="scientific">Rugosimonospora africana</name>
    <dbReference type="NCBI Taxonomy" id="556532"/>
    <lineage>
        <taxon>Bacteria</taxon>
        <taxon>Bacillati</taxon>
        <taxon>Actinomycetota</taxon>
        <taxon>Actinomycetes</taxon>
        <taxon>Micromonosporales</taxon>
        <taxon>Micromonosporaceae</taxon>
        <taxon>Rugosimonospora</taxon>
    </lineage>
</organism>
<evidence type="ECO:0000259" key="1">
    <source>
        <dbReference type="PROSITE" id="PS51725"/>
    </source>
</evidence>
<name>A0A8J3R192_9ACTN</name>
<evidence type="ECO:0000313" key="3">
    <source>
        <dbReference type="Proteomes" id="UP000642748"/>
    </source>
</evidence>
<comment type="caution">
    <text evidence="2">The sequence shown here is derived from an EMBL/GenBank/DDBJ whole genome shotgun (WGS) entry which is preliminary data.</text>
</comment>
<dbReference type="PROSITE" id="PS51725">
    <property type="entry name" value="ABM"/>
    <property type="match status" value="1"/>
</dbReference>
<dbReference type="Pfam" id="PF03992">
    <property type="entry name" value="ABM"/>
    <property type="match status" value="1"/>
</dbReference>
<sequence>MSVVSEDAAARVGRLMTAKALPGRGDELAAALVRVAGTLRGFPGCELYVINQDRADPDTVYAFEVWSDEAAVNAALEAARTAANPPVSMAAVMAMVDGPMRRVDLVPLGGVGLAE</sequence>
<proteinExistence type="predicted"/>
<dbReference type="InterPro" id="IPR011008">
    <property type="entry name" value="Dimeric_a/b-barrel"/>
</dbReference>
<dbReference type="EMBL" id="BONZ01000081">
    <property type="protein sequence ID" value="GIH19520.1"/>
    <property type="molecule type" value="Genomic_DNA"/>
</dbReference>
<evidence type="ECO:0000313" key="2">
    <source>
        <dbReference type="EMBL" id="GIH19520.1"/>
    </source>
</evidence>
<dbReference type="Gene3D" id="3.30.70.100">
    <property type="match status" value="1"/>
</dbReference>
<dbReference type="Proteomes" id="UP000642748">
    <property type="component" value="Unassembled WGS sequence"/>
</dbReference>
<feature type="domain" description="ABM" evidence="1">
    <location>
        <begin position="12"/>
        <end position="103"/>
    </location>
</feature>
<reference evidence="2" key="1">
    <citation type="submission" date="2021-01" db="EMBL/GenBank/DDBJ databases">
        <title>Whole genome shotgun sequence of Rugosimonospora africana NBRC 104875.</title>
        <authorList>
            <person name="Komaki H."/>
            <person name="Tamura T."/>
        </authorList>
    </citation>
    <scope>NUCLEOTIDE SEQUENCE</scope>
    <source>
        <strain evidence="2">NBRC 104875</strain>
    </source>
</reference>
<accession>A0A8J3R192</accession>
<dbReference type="AlphaFoldDB" id="A0A8J3R192"/>
<dbReference type="SUPFAM" id="SSF54909">
    <property type="entry name" value="Dimeric alpha+beta barrel"/>
    <property type="match status" value="1"/>
</dbReference>
<keyword evidence="3" id="KW-1185">Reference proteome</keyword>
<dbReference type="InterPro" id="IPR007138">
    <property type="entry name" value="ABM_dom"/>
</dbReference>
<gene>
    <name evidence="2" type="ORF">Raf01_76920</name>
</gene>